<dbReference type="EMBL" id="PEDF01000068">
    <property type="protein sequence ID" value="RFZ42522.1"/>
    <property type="molecule type" value="Genomic_DNA"/>
</dbReference>
<reference evidence="1 2" key="1">
    <citation type="journal article" date="2018" name="Sci. Rep.">
        <title>Extensive genomic diversity among Mycobacterium marinum strains revealed by whole genome sequencing.</title>
        <authorList>
            <person name="Das S."/>
            <person name="Pettersson B.M."/>
            <person name="Behra P.R."/>
            <person name="Mallick A."/>
            <person name="Cheramie M."/>
            <person name="Ramesh M."/>
            <person name="Shirreff L."/>
            <person name="DuCote T."/>
            <person name="Dasgupta S."/>
            <person name="Ennis D.G."/>
            <person name="Kirsebom L.A."/>
        </authorList>
    </citation>
    <scope>NUCLEOTIDE SEQUENCE [LARGE SCALE GENOMIC DNA]</scope>
    <source>
        <strain evidence="1 2">Davis1</strain>
    </source>
</reference>
<evidence type="ECO:0000313" key="1">
    <source>
        <dbReference type="EMBL" id="RFZ42522.1"/>
    </source>
</evidence>
<gene>
    <name evidence="1" type="ORF">DAVIS_02100</name>
</gene>
<sequence length="58" mass="6407">MSAAASTISAQLNDIRALQADAQARGWHDEAARHQRVAASLNQHLQRLRRHPLTDPPS</sequence>
<organism evidence="1 2">
    <name type="scientific">Mycobacterium marinum</name>
    <dbReference type="NCBI Taxonomy" id="1781"/>
    <lineage>
        <taxon>Bacteria</taxon>
        <taxon>Bacillati</taxon>
        <taxon>Actinomycetota</taxon>
        <taxon>Actinomycetes</taxon>
        <taxon>Mycobacteriales</taxon>
        <taxon>Mycobacteriaceae</taxon>
        <taxon>Mycobacterium</taxon>
        <taxon>Mycobacterium ulcerans group</taxon>
    </lineage>
</organism>
<dbReference type="AlphaFoldDB" id="A0A3E2MXI0"/>
<dbReference type="Proteomes" id="UP000257451">
    <property type="component" value="Unassembled WGS sequence"/>
</dbReference>
<accession>A0A3E2MXI0</accession>
<evidence type="ECO:0000313" key="2">
    <source>
        <dbReference type="Proteomes" id="UP000257451"/>
    </source>
</evidence>
<comment type="caution">
    <text evidence="1">The sequence shown here is derived from an EMBL/GenBank/DDBJ whole genome shotgun (WGS) entry which is preliminary data.</text>
</comment>
<name>A0A3E2MXI0_MYCMR</name>
<proteinExistence type="predicted"/>
<protein>
    <submittedName>
        <fullName evidence="1">Uncharacterized protein</fullName>
    </submittedName>
</protein>